<organism evidence="1 2">
    <name type="scientific">Curvibacter microcysteis</name>
    <dbReference type="NCBI Taxonomy" id="3026419"/>
    <lineage>
        <taxon>Bacteria</taxon>
        <taxon>Pseudomonadati</taxon>
        <taxon>Pseudomonadota</taxon>
        <taxon>Betaproteobacteria</taxon>
        <taxon>Burkholderiales</taxon>
        <taxon>Comamonadaceae</taxon>
        <taxon>Curvibacter</taxon>
    </lineage>
</organism>
<reference evidence="1 2" key="1">
    <citation type="submission" date="2023-02" db="EMBL/GenBank/DDBJ databases">
        <title>Bacterial whole genome sequence for Curvibacter sp. HBC28.</title>
        <authorList>
            <person name="Le V."/>
            <person name="Ko S.-R."/>
            <person name="Ahn C.-Y."/>
            <person name="Oh H.-M."/>
        </authorList>
    </citation>
    <scope>NUCLEOTIDE SEQUENCE [LARGE SCALE GENOMIC DNA]</scope>
    <source>
        <strain evidence="1 2">HBC28</strain>
    </source>
</reference>
<dbReference type="Proteomes" id="UP001528672">
    <property type="component" value="Unassembled WGS sequence"/>
</dbReference>
<proteinExistence type="predicted"/>
<keyword evidence="2" id="KW-1185">Reference proteome</keyword>
<accession>A0ABT5MG19</accession>
<evidence type="ECO:0000313" key="1">
    <source>
        <dbReference type="EMBL" id="MDD0815513.1"/>
    </source>
</evidence>
<evidence type="ECO:0000313" key="2">
    <source>
        <dbReference type="Proteomes" id="UP001528672"/>
    </source>
</evidence>
<name>A0ABT5MG19_9BURK</name>
<dbReference type="EMBL" id="JAQSIO010000004">
    <property type="protein sequence ID" value="MDD0815513.1"/>
    <property type="molecule type" value="Genomic_DNA"/>
</dbReference>
<protein>
    <submittedName>
        <fullName evidence="1">Uncharacterized protein</fullName>
    </submittedName>
</protein>
<comment type="caution">
    <text evidence="1">The sequence shown here is derived from an EMBL/GenBank/DDBJ whole genome shotgun (WGS) entry which is preliminary data.</text>
</comment>
<sequence length="75" mass="7962">MAKNNNEWTLKVMALLKAGNAQAAIGQIKVAPTVGDLRRLQAALLAPGAPRLKNVDEVVADQIVALSAPRLHRSP</sequence>
<gene>
    <name evidence="1" type="ORF">PSQ39_12830</name>
</gene>
<dbReference type="RefSeq" id="WP_273927205.1">
    <property type="nucleotide sequence ID" value="NZ_JAQSIN010000003.1"/>
</dbReference>